<proteinExistence type="predicted"/>
<evidence type="ECO:0000313" key="1">
    <source>
        <dbReference type="EMBL" id="KAJ1346275.1"/>
    </source>
</evidence>
<evidence type="ECO:0000313" key="2">
    <source>
        <dbReference type="Proteomes" id="UP001196413"/>
    </source>
</evidence>
<protein>
    <submittedName>
        <fullName evidence="1">Uncharacterized protein</fullName>
    </submittedName>
</protein>
<dbReference type="Proteomes" id="UP001196413">
    <property type="component" value="Unassembled WGS sequence"/>
</dbReference>
<accession>A0AAD5LTG4</accession>
<sequence>MRVLLFLAAGVKFHSGTVNGDVASRGIAMARHRRPFIAGLQKINPFTPAVAEKRRRAGCSCGSRRYRPRRWNTLFSL</sequence>
<dbReference type="EMBL" id="JAHQIW010000154">
    <property type="protein sequence ID" value="KAJ1346275.1"/>
    <property type="molecule type" value="Genomic_DNA"/>
</dbReference>
<comment type="caution">
    <text evidence="1">The sequence shown here is derived from an EMBL/GenBank/DDBJ whole genome shotgun (WGS) entry which is preliminary data.</text>
</comment>
<gene>
    <name evidence="1" type="ORF">KIN20_001029</name>
</gene>
<organism evidence="1 2">
    <name type="scientific">Parelaphostrongylus tenuis</name>
    <name type="common">Meningeal worm</name>
    <dbReference type="NCBI Taxonomy" id="148309"/>
    <lineage>
        <taxon>Eukaryota</taxon>
        <taxon>Metazoa</taxon>
        <taxon>Ecdysozoa</taxon>
        <taxon>Nematoda</taxon>
        <taxon>Chromadorea</taxon>
        <taxon>Rhabditida</taxon>
        <taxon>Rhabditina</taxon>
        <taxon>Rhabditomorpha</taxon>
        <taxon>Strongyloidea</taxon>
        <taxon>Metastrongylidae</taxon>
        <taxon>Parelaphostrongylus</taxon>
    </lineage>
</organism>
<keyword evidence="2" id="KW-1185">Reference proteome</keyword>
<reference evidence="1" key="1">
    <citation type="submission" date="2021-06" db="EMBL/GenBank/DDBJ databases">
        <title>Parelaphostrongylus tenuis whole genome reference sequence.</title>
        <authorList>
            <person name="Garwood T.J."/>
            <person name="Larsen P.A."/>
            <person name="Fountain-Jones N.M."/>
            <person name="Garbe J.R."/>
            <person name="Macchietto M.G."/>
            <person name="Kania S.A."/>
            <person name="Gerhold R.W."/>
            <person name="Richards J.E."/>
            <person name="Wolf T.M."/>
        </authorList>
    </citation>
    <scope>NUCLEOTIDE SEQUENCE</scope>
    <source>
        <strain evidence="1">MNPRO001-30</strain>
        <tissue evidence="1">Meninges</tissue>
    </source>
</reference>
<name>A0AAD5LTG4_PARTN</name>
<dbReference type="AlphaFoldDB" id="A0AAD5LTG4"/>